<dbReference type="PANTHER" id="PTHR48438">
    <property type="entry name" value="ALPHA-(1,3)-FUCOSYLTRANSFERASE C-RELATED"/>
    <property type="match status" value="1"/>
</dbReference>
<evidence type="ECO:0000256" key="7">
    <source>
        <dbReference type="ARBA" id="ARBA00022968"/>
    </source>
</evidence>
<evidence type="ECO:0000256" key="12">
    <source>
        <dbReference type="RuleBase" id="RU003832"/>
    </source>
</evidence>
<evidence type="ECO:0000256" key="11">
    <source>
        <dbReference type="ARBA" id="ARBA00023180"/>
    </source>
</evidence>
<dbReference type="Proteomes" id="UP000887540">
    <property type="component" value="Unplaced"/>
</dbReference>
<dbReference type="WBParaSite" id="ACRNAN_scaffold6998.g21910.t1">
    <property type="protein sequence ID" value="ACRNAN_scaffold6998.g21910.t1"/>
    <property type="gene ID" value="ACRNAN_scaffold6998.g21910"/>
</dbReference>
<comment type="similarity">
    <text evidence="3 12">Belongs to the glycosyltransferase 10 family.</text>
</comment>
<name>A0A914EDF7_9BILA</name>
<evidence type="ECO:0000259" key="13">
    <source>
        <dbReference type="Pfam" id="PF00852"/>
    </source>
</evidence>
<dbReference type="InterPro" id="IPR055270">
    <property type="entry name" value="Glyco_tran_10_C"/>
</dbReference>
<keyword evidence="4 12" id="KW-0328">Glycosyltransferase</keyword>
<keyword evidence="15" id="KW-1185">Reference proteome</keyword>
<evidence type="ECO:0000256" key="4">
    <source>
        <dbReference type="ARBA" id="ARBA00022676"/>
    </source>
</evidence>
<evidence type="ECO:0000256" key="3">
    <source>
        <dbReference type="ARBA" id="ARBA00008919"/>
    </source>
</evidence>
<dbReference type="InterPro" id="IPR001503">
    <property type="entry name" value="Glyco_trans_10"/>
</dbReference>
<proteinExistence type="inferred from homology"/>
<dbReference type="Pfam" id="PF17039">
    <property type="entry name" value="Glyco_tran_10_N"/>
    <property type="match status" value="1"/>
</dbReference>
<evidence type="ECO:0000256" key="5">
    <source>
        <dbReference type="ARBA" id="ARBA00022679"/>
    </source>
</evidence>
<reference evidence="16" key="1">
    <citation type="submission" date="2022-11" db="UniProtKB">
        <authorList>
            <consortium name="WormBaseParasite"/>
        </authorList>
    </citation>
    <scope>IDENTIFICATION</scope>
</reference>
<dbReference type="GO" id="GO:0032580">
    <property type="term" value="C:Golgi cisterna membrane"/>
    <property type="evidence" value="ECO:0007669"/>
    <property type="project" value="UniProtKB-SubCell"/>
</dbReference>
<evidence type="ECO:0000256" key="6">
    <source>
        <dbReference type="ARBA" id="ARBA00022692"/>
    </source>
</evidence>
<evidence type="ECO:0000313" key="16">
    <source>
        <dbReference type="WBParaSite" id="ACRNAN_scaffold6998.g21910.t1"/>
    </source>
</evidence>
<protein>
    <recommendedName>
        <fullName evidence="12">Fucosyltransferase</fullName>
        <ecNumber evidence="12">2.4.1.-</ecNumber>
    </recommendedName>
</protein>
<evidence type="ECO:0000259" key="14">
    <source>
        <dbReference type="Pfam" id="PF17039"/>
    </source>
</evidence>
<dbReference type="PANTHER" id="PTHR48438:SF1">
    <property type="entry name" value="ALPHA-(1,3)-FUCOSYLTRANSFERASE C-RELATED"/>
    <property type="match status" value="1"/>
</dbReference>
<dbReference type="AlphaFoldDB" id="A0A914EDF7"/>
<feature type="transmembrane region" description="Helical" evidence="12">
    <location>
        <begin position="12"/>
        <end position="30"/>
    </location>
</feature>
<evidence type="ECO:0000313" key="15">
    <source>
        <dbReference type="Proteomes" id="UP000887540"/>
    </source>
</evidence>
<dbReference type="Gene3D" id="3.40.50.11660">
    <property type="entry name" value="Glycosyl transferase family 10, C-terminal domain"/>
    <property type="match status" value="1"/>
</dbReference>
<comment type="pathway">
    <text evidence="2">Protein modification; protein glycosylation.</text>
</comment>
<keyword evidence="9 12" id="KW-0333">Golgi apparatus</keyword>
<feature type="domain" description="Fucosyltransferase N-terminal" evidence="14">
    <location>
        <begin position="152"/>
        <end position="246"/>
    </location>
</feature>
<keyword evidence="5 12" id="KW-0808">Transferase</keyword>
<dbReference type="EC" id="2.4.1.-" evidence="12"/>
<dbReference type="FunFam" id="3.40.50.11660:FF:000004">
    <property type="entry name" value="Glycoprotein 3-alpha-L-fucosyltransferase A"/>
    <property type="match status" value="1"/>
</dbReference>
<dbReference type="InterPro" id="IPR038577">
    <property type="entry name" value="GT10-like_C_sf"/>
</dbReference>
<dbReference type="GO" id="GO:0008417">
    <property type="term" value="F:fucosyltransferase activity"/>
    <property type="evidence" value="ECO:0007669"/>
    <property type="project" value="InterPro"/>
</dbReference>
<keyword evidence="10 12" id="KW-0472">Membrane</keyword>
<dbReference type="Pfam" id="PF00852">
    <property type="entry name" value="Glyco_transf_10"/>
    <property type="match status" value="1"/>
</dbReference>
<organism evidence="15 16">
    <name type="scientific">Acrobeloides nanus</name>
    <dbReference type="NCBI Taxonomy" id="290746"/>
    <lineage>
        <taxon>Eukaryota</taxon>
        <taxon>Metazoa</taxon>
        <taxon>Ecdysozoa</taxon>
        <taxon>Nematoda</taxon>
        <taxon>Chromadorea</taxon>
        <taxon>Rhabditida</taxon>
        <taxon>Tylenchina</taxon>
        <taxon>Cephalobomorpha</taxon>
        <taxon>Cephaloboidea</taxon>
        <taxon>Cephalobidae</taxon>
        <taxon>Acrobeloides</taxon>
    </lineage>
</organism>
<evidence type="ECO:0000256" key="2">
    <source>
        <dbReference type="ARBA" id="ARBA00004922"/>
    </source>
</evidence>
<evidence type="ECO:0000256" key="1">
    <source>
        <dbReference type="ARBA" id="ARBA00004447"/>
    </source>
</evidence>
<feature type="domain" description="Fucosyltransferase C-terminal" evidence="13">
    <location>
        <begin position="270"/>
        <end position="451"/>
    </location>
</feature>
<evidence type="ECO:0000256" key="9">
    <source>
        <dbReference type="ARBA" id="ARBA00023034"/>
    </source>
</evidence>
<dbReference type="SUPFAM" id="SSF53756">
    <property type="entry name" value="UDP-Glycosyltransferase/glycogen phosphorylase"/>
    <property type="match status" value="1"/>
</dbReference>
<dbReference type="InterPro" id="IPR031481">
    <property type="entry name" value="Glyco_tran_10_N"/>
</dbReference>
<comment type="subcellular location">
    <subcellularLocation>
        <location evidence="1 12">Golgi apparatus</location>
        <location evidence="1 12">Golgi stack membrane</location>
        <topology evidence="1 12">Single-pass type II membrane protein</topology>
    </subcellularLocation>
</comment>
<sequence>MRWRNIIFKWRPLLLIVAVIYTILIIPSWFSSSLDETKDEPRLAQGVNPKLKLGRKSSNNSKLTIDHSAELMKIKPETEAPKKLINVKPDLKPSAQLETNNEQPEMVVASEKFVFKLNYRGQSLAIEEVLTHPDMPKLKERVTFSPDLAKSNRTKILIWDSGFGQQNLGGCPEWNCEVISGAGNLASADVVVIQSPSFTIKKEPHQLFVYYSQESPRNSASLGQGPPGYFNTMFGFRHDTVGGSPYGYTVKLAPESRRTGEIVDKKLVMGKSKGATWFVSHCSTQSHREEYVRELQKYFQVDIYGQCGTMRCAKGDNCENSVDKDYHFYMALENSICQDYITEKLWNQGYSHTVVPIVLKRSLVEAYVPPKSFIAFDDFETVQEMADYLKHLMENKTEYMSYFDWRKDYEVIYLNGLAHDELEKPWGFCQLCRLSHLKDSATKYTIQNLSKFWDQSCDPDGKLVSEILAKSRAKGNSPTQVVNNSTQVKN</sequence>
<keyword evidence="7" id="KW-0735">Signal-anchor</keyword>
<accession>A0A914EDF7</accession>
<evidence type="ECO:0000256" key="10">
    <source>
        <dbReference type="ARBA" id="ARBA00023136"/>
    </source>
</evidence>
<keyword evidence="6 12" id="KW-0812">Transmembrane</keyword>
<evidence type="ECO:0000256" key="8">
    <source>
        <dbReference type="ARBA" id="ARBA00022989"/>
    </source>
</evidence>
<keyword evidence="8 12" id="KW-1133">Transmembrane helix</keyword>
<keyword evidence="11" id="KW-0325">Glycoprotein</keyword>